<evidence type="ECO:0000313" key="9">
    <source>
        <dbReference type="Proteomes" id="UP000589036"/>
    </source>
</evidence>
<evidence type="ECO:0000256" key="6">
    <source>
        <dbReference type="SAM" id="Phobius"/>
    </source>
</evidence>
<evidence type="ECO:0000259" key="7">
    <source>
        <dbReference type="Pfam" id="PF00324"/>
    </source>
</evidence>
<comment type="caution">
    <text evidence="8">The sequence shown here is derived from an EMBL/GenBank/DDBJ whole genome shotgun (WGS) entry which is preliminary data.</text>
</comment>
<gene>
    <name evidence="8" type="ORF">HDA32_004340</name>
</gene>
<evidence type="ECO:0000256" key="5">
    <source>
        <dbReference type="SAM" id="MobiDB-lite"/>
    </source>
</evidence>
<feature type="transmembrane region" description="Helical" evidence="6">
    <location>
        <begin position="428"/>
        <end position="446"/>
    </location>
</feature>
<dbReference type="Gene3D" id="1.20.1740.10">
    <property type="entry name" value="Amino acid/polyamine transporter I"/>
    <property type="match status" value="1"/>
</dbReference>
<feature type="transmembrane region" description="Helical" evidence="6">
    <location>
        <begin position="292"/>
        <end position="316"/>
    </location>
</feature>
<feature type="transmembrane region" description="Helical" evidence="6">
    <location>
        <begin position="249"/>
        <end position="272"/>
    </location>
</feature>
<feature type="transmembrane region" description="Helical" evidence="6">
    <location>
        <begin position="373"/>
        <end position="393"/>
    </location>
</feature>
<dbReference type="PIRSF" id="PIRSF006060">
    <property type="entry name" value="AA_transporter"/>
    <property type="match status" value="1"/>
</dbReference>
<feature type="transmembrane region" description="Helical" evidence="6">
    <location>
        <begin position="350"/>
        <end position="367"/>
    </location>
</feature>
<evidence type="ECO:0000256" key="4">
    <source>
        <dbReference type="ARBA" id="ARBA00023136"/>
    </source>
</evidence>
<comment type="subcellular location">
    <subcellularLocation>
        <location evidence="1">Membrane</location>
        <topology evidence="1">Multi-pass membrane protein</topology>
    </subcellularLocation>
</comment>
<reference evidence="8 9" key="1">
    <citation type="submission" date="2020-07" db="EMBL/GenBank/DDBJ databases">
        <title>Sequencing the genomes of 1000 actinobacteria strains.</title>
        <authorList>
            <person name="Klenk H.-P."/>
        </authorList>
    </citation>
    <scope>NUCLEOTIDE SEQUENCE [LARGE SCALE GENOMIC DNA]</scope>
    <source>
        <strain evidence="8 9">CXB654</strain>
    </source>
</reference>
<protein>
    <submittedName>
        <fullName evidence="8">Amino acid transporter</fullName>
    </submittedName>
</protein>
<keyword evidence="3 6" id="KW-1133">Transmembrane helix</keyword>
<name>A0A852U5N1_9ACTN</name>
<keyword evidence="4 6" id="KW-0472">Membrane</keyword>
<evidence type="ECO:0000256" key="2">
    <source>
        <dbReference type="ARBA" id="ARBA00022692"/>
    </source>
</evidence>
<proteinExistence type="predicted"/>
<dbReference type="AlphaFoldDB" id="A0A852U5N1"/>
<dbReference type="GO" id="GO:0005886">
    <property type="term" value="C:plasma membrane"/>
    <property type="evidence" value="ECO:0007669"/>
    <property type="project" value="UniProtKB-SubCell"/>
</dbReference>
<feature type="transmembrane region" description="Helical" evidence="6">
    <location>
        <begin position="210"/>
        <end position="229"/>
    </location>
</feature>
<evidence type="ECO:0000256" key="3">
    <source>
        <dbReference type="ARBA" id="ARBA00022989"/>
    </source>
</evidence>
<evidence type="ECO:0000313" key="8">
    <source>
        <dbReference type="EMBL" id="NYE49220.1"/>
    </source>
</evidence>
<feature type="region of interest" description="Disordered" evidence="5">
    <location>
        <begin position="1"/>
        <end position="22"/>
    </location>
</feature>
<feature type="transmembrane region" description="Helical" evidence="6">
    <location>
        <begin position="120"/>
        <end position="139"/>
    </location>
</feature>
<dbReference type="GO" id="GO:0022857">
    <property type="term" value="F:transmembrane transporter activity"/>
    <property type="evidence" value="ECO:0007669"/>
    <property type="project" value="InterPro"/>
</dbReference>
<feature type="transmembrane region" description="Helical" evidence="6">
    <location>
        <begin position="145"/>
        <end position="163"/>
    </location>
</feature>
<dbReference type="PANTHER" id="PTHR42770:SF8">
    <property type="entry name" value="PUTRESCINE IMPORTER PUUP"/>
    <property type="match status" value="1"/>
</dbReference>
<organism evidence="8 9">
    <name type="scientific">Spinactinospora alkalitolerans</name>
    <dbReference type="NCBI Taxonomy" id="687207"/>
    <lineage>
        <taxon>Bacteria</taxon>
        <taxon>Bacillati</taxon>
        <taxon>Actinomycetota</taxon>
        <taxon>Actinomycetes</taxon>
        <taxon>Streptosporangiales</taxon>
        <taxon>Nocardiopsidaceae</taxon>
        <taxon>Spinactinospora</taxon>
    </lineage>
</organism>
<dbReference type="InterPro" id="IPR050367">
    <property type="entry name" value="APC_superfamily"/>
</dbReference>
<feature type="transmembrane region" description="Helical" evidence="6">
    <location>
        <begin position="36"/>
        <end position="57"/>
    </location>
</feature>
<dbReference type="Pfam" id="PF00324">
    <property type="entry name" value="AA_permease"/>
    <property type="match status" value="1"/>
</dbReference>
<keyword evidence="2 6" id="KW-0812">Transmembrane</keyword>
<dbReference type="RefSeq" id="WP_218882542.1">
    <property type="nucleotide sequence ID" value="NZ_BAAAYY010000031.1"/>
</dbReference>
<feature type="transmembrane region" description="Helical" evidence="6">
    <location>
        <begin position="63"/>
        <end position="84"/>
    </location>
</feature>
<dbReference type="InterPro" id="IPR004841">
    <property type="entry name" value="AA-permease/SLC12A_dom"/>
</dbReference>
<keyword evidence="9" id="KW-1185">Reference proteome</keyword>
<feature type="domain" description="Amino acid permease/ SLC12A" evidence="7">
    <location>
        <begin position="38"/>
        <end position="434"/>
    </location>
</feature>
<accession>A0A852U5N1</accession>
<feature type="transmembrane region" description="Helical" evidence="6">
    <location>
        <begin position="405"/>
        <end position="422"/>
    </location>
</feature>
<evidence type="ECO:0000256" key="1">
    <source>
        <dbReference type="ARBA" id="ARBA00004141"/>
    </source>
</evidence>
<dbReference type="EMBL" id="JACCCC010000001">
    <property type="protein sequence ID" value="NYE49220.1"/>
    <property type="molecule type" value="Genomic_DNA"/>
</dbReference>
<dbReference type="PANTHER" id="PTHR42770">
    <property type="entry name" value="AMINO ACID TRANSPORTER-RELATED"/>
    <property type="match status" value="1"/>
</dbReference>
<feature type="transmembrane region" description="Helical" evidence="6">
    <location>
        <begin position="170"/>
        <end position="190"/>
    </location>
</feature>
<dbReference type="Proteomes" id="UP000589036">
    <property type="component" value="Unassembled WGS sequence"/>
</dbReference>
<sequence length="464" mass="49182">MSGHEAPAEAPPSAAARAGAPPPGGRGLKRVLGLPSLFFFGLAYMVPLAAFTTYGIVTDMTRGHLPTAFLVTLAAMTFTALGYANMVRAYPVAGSAYTYTQQAFGPATGFLTGWALLLDYIFLPTISYIVIGLYLGIAIPSVSGWIWVLLAIALVTGLNVLGIKLVTGMNMVLVGAQGVFVTVFLAMSYLTVSGRSTPADLLAPFHSADFSLTALIGGSAILCLSFLGFDAISTLSEEAREPQRTIPRAIILCTLFCGLLFVLMSWAGHLVYPDWQTFTDPDSASVEVMARAGGGFLAAFFTAAYVAACFASAMAAQSAVSRILFSMGRDGALPRRVFGAVHPKYRTPHLATLAVGAVSLVACVMSLDLAAALVSFGALIAFTFVNLSVIKHYAIGLDRRRGTDFLRYVLTPGIGVALTLWLWTSLSWLTFVIGLSWVALGFLLLLRLTRGFTRPAPTMGDRGA</sequence>